<dbReference type="EC" id="4.1.1.112" evidence="10"/>
<dbReference type="Gene3D" id="3.50.30.40">
    <property type="entry name" value="Ribonuclease E inhibitor RraA/RraA-like"/>
    <property type="match status" value="1"/>
</dbReference>
<comment type="similarity">
    <text evidence="3 10">Belongs to the class II aldolase/RraA-like family.</text>
</comment>
<proteinExistence type="inferred from homology"/>
<dbReference type="GO" id="GO:0046872">
    <property type="term" value="F:metal ion binding"/>
    <property type="evidence" value="ECO:0007669"/>
    <property type="project" value="UniProtKB-KW"/>
</dbReference>
<comment type="cofactor">
    <cofactor evidence="9">
        <name>Mg(2+)</name>
        <dbReference type="ChEBI" id="CHEBI:18420"/>
    </cofactor>
</comment>
<dbReference type="GO" id="GO:0051252">
    <property type="term" value="P:regulation of RNA metabolic process"/>
    <property type="evidence" value="ECO:0007669"/>
    <property type="project" value="InterPro"/>
</dbReference>
<dbReference type="Proteomes" id="UP000594979">
    <property type="component" value="Chromosome"/>
</dbReference>
<evidence type="ECO:0000256" key="6">
    <source>
        <dbReference type="ARBA" id="ARBA00023239"/>
    </source>
</evidence>
<evidence type="ECO:0000313" key="14">
    <source>
        <dbReference type="Proteomes" id="UP000594979"/>
    </source>
</evidence>
<comment type="function">
    <text evidence="7 10">Catalyzes the aldol cleavage of 4-hydroxy-4-methyl-2-oxoglutarate (HMG) into 2 molecules of pyruvate. Also contains a secondary oxaloacetate (OAA) decarboxylase activity due to the common pyruvate enolate transition state formed following C-C bond cleavage in the retro-aldol and decarboxylation reactions.</text>
</comment>
<dbReference type="EMBL" id="CP065682">
    <property type="protein sequence ID" value="QPS32320.1"/>
    <property type="molecule type" value="Genomic_DNA"/>
</dbReference>
<dbReference type="EMBL" id="LQQR01000034">
    <property type="protein sequence ID" value="KZE15246.1"/>
    <property type="molecule type" value="Genomic_DNA"/>
</dbReference>
<comment type="cofactor">
    <cofactor evidence="2 10">
        <name>a divalent metal cation</name>
        <dbReference type="ChEBI" id="CHEBI:60240"/>
    </cofactor>
</comment>
<reference evidence="13" key="1">
    <citation type="submission" date="2016-01" db="EMBL/GenBank/DDBJ databases">
        <title>Draft genome of Chromobacterium sp. F49.</title>
        <authorList>
            <person name="Hong K.W."/>
        </authorList>
    </citation>
    <scope>NUCLEOTIDE SEQUENCE [LARGE SCALE GENOMIC DNA]</scope>
    <source>
        <strain evidence="13">M40</strain>
    </source>
</reference>
<dbReference type="NCBIfam" id="TIGR01935">
    <property type="entry name" value="NOT-MenG"/>
    <property type="match status" value="1"/>
</dbReference>
<gene>
    <name evidence="12" type="primary">rraA</name>
    <name evidence="11" type="ORF">AVW13_02245</name>
    <name evidence="12" type="ORF">I6G59_09760</name>
</gene>
<reference evidence="12 14" key="3">
    <citation type="submission" date="2020-12" db="EMBL/GenBank/DDBJ databases">
        <title>FDA dAtabase for Regulatory Grade micrObial Sequences (FDA-ARGOS): Supporting development and validation of Infectious Disease Dx tests.</title>
        <authorList>
            <person name="Sproer C."/>
            <person name="Gronow S."/>
            <person name="Severitt S."/>
            <person name="Schroder I."/>
            <person name="Tallon L."/>
            <person name="Sadzewicz L."/>
            <person name="Zhao X."/>
            <person name="Boylan J."/>
            <person name="Ott S."/>
            <person name="Bowen H."/>
            <person name="Vavikolanu K."/>
            <person name="Mehta A."/>
            <person name="Aluvathingal J."/>
            <person name="Nadendla S."/>
            <person name="Lowell S."/>
            <person name="Myers T."/>
            <person name="Yan Y."/>
            <person name="Sichtig H."/>
        </authorList>
    </citation>
    <scope>NUCLEOTIDE SEQUENCE [LARGE SCALE GENOMIC DNA]</scope>
    <source>
        <strain evidence="12 14">FDAARGOS_902</strain>
    </source>
</reference>
<dbReference type="PANTHER" id="PTHR33254">
    <property type="entry name" value="4-HYDROXY-4-METHYL-2-OXOGLUTARATE ALDOLASE 3-RELATED"/>
    <property type="match status" value="1"/>
</dbReference>
<dbReference type="RefSeq" id="WP_063250575.1">
    <property type="nucleotide sequence ID" value="NZ_CBDRLP010000023.1"/>
</dbReference>
<dbReference type="STRING" id="33889.AVW13_02245"/>
<protein>
    <recommendedName>
        <fullName evidence="10">4-hydroxy-4-methyl-2-oxoglutarate aldolase</fullName>
        <shortName evidence="10">HMG aldolase</shortName>
        <ecNumber evidence="10">4.1.1.112</ecNumber>
        <ecNumber evidence="10">4.1.3.17</ecNumber>
    </recommendedName>
    <alternativeName>
        <fullName evidence="10">Oxaloacetate decarboxylase</fullName>
    </alternativeName>
</protein>
<dbReference type="Proteomes" id="UP000076612">
    <property type="component" value="Unassembled WGS sequence"/>
</dbReference>
<comment type="subunit">
    <text evidence="4 10">Homotrimer.</text>
</comment>
<feature type="binding site" evidence="9">
    <location>
        <position position="111"/>
    </location>
    <ligand>
        <name>substrate</name>
    </ligand>
</feature>
<evidence type="ECO:0000256" key="4">
    <source>
        <dbReference type="ARBA" id="ARBA00011233"/>
    </source>
</evidence>
<evidence type="ECO:0000256" key="8">
    <source>
        <dbReference type="ARBA" id="ARBA00047973"/>
    </source>
</evidence>
<evidence type="ECO:0000256" key="5">
    <source>
        <dbReference type="ARBA" id="ARBA00022723"/>
    </source>
</evidence>
<evidence type="ECO:0000256" key="9">
    <source>
        <dbReference type="PIRSR" id="PIRSR605493-1"/>
    </source>
</evidence>
<organism evidence="11 13">
    <name type="scientific">Brevibacterium casei</name>
    <dbReference type="NCBI Taxonomy" id="33889"/>
    <lineage>
        <taxon>Bacteria</taxon>
        <taxon>Bacillati</taxon>
        <taxon>Actinomycetota</taxon>
        <taxon>Actinomycetes</taxon>
        <taxon>Micrococcales</taxon>
        <taxon>Brevibacteriaceae</taxon>
        <taxon>Brevibacterium</taxon>
    </lineage>
</organism>
<evidence type="ECO:0000256" key="10">
    <source>
        <dbReference type="RuleBase" id="RU004338"/>
    </source>
</evidence>
<dbReference type="PANTHER" id="PTHR33254:SF4">
    <property type="entry name" value="4-HYDROXY-4-METHYL-2-OXOGLUTARATE ALDOLASE 3-RELATED"/>
    <property type="match status" value="1"/>
</dbReference>
<keyword evidence="9" id="KW-0460">Magnesium</keyword>
<dbReference type="InterPro" id="IPR005493">
    <property type="entry name" value="RraA/RraA-like"/>
</dbReference>
<evidence type="ECO:0000256" key="7">
    <source>
        <dbReference type="ARBA" id="ARBA00025046"/>
    </source>
</evidence>
<comment type="catalytic activity">
    <reaction evidence="1 10">
        <text>4-hydroxy-4-methyl-2-oxoglutarate = 2 pyruvate</text>
        <dbReference type="Rhea" id="RHEA:22748"/>
        <dbReference type="ChEBI" id="CHEBI:15361"/>
        <dbReference type="ChEBI" id="CHEBI:58276"/>
        <dbReference type="EC" id="4.1.3.17"/>
    </reaction>
</comment>
<evidence type="ECO:0000256" key="1">
    <source>
        <dbReference type="ARBA" id="ARBA00001342"/>
    </source>
</evidence>
<dbReference type="AlphaFoldDB" id="A0A165DHK7"/>
<feature type="binding site" evidence="9">
    <location>
        <position position="112"/>
    </location>
    <ligand>
        <name>Mg(2+)</name>
        <dbReference type="ChEBI" id="CHEBI:18420"/>
    </ligand>
</feature>
<dbReference type="NCBIfam" id="NF006875">
    <property type="entry name" value="PRK09372.1"/>
    <property type="match status" value="1"/>
</dbReference>
<dbReference type="SUPFAM" id="SSF89562">
    <property type="entry name" value="RraA-like"/>
    <property type="match status" value="1"/>
</dbReference>
<evidence type="ECO:0000313" key="13">
    <source>
        <dbReference type="Proteomes" id="UP000076612"/>
    </source>
</evidence>
<dbReference type="Pfam" id="PF03737">
    <property type="entry name" value="RraA-like"/>
    <property type="match status" value="1"/>
</dbReference>
<evidence type="ECO:0000256" key="2">
    <source>
        <dbReference type="ARBA" id="ARBA00001968"/>
    </source>
</evidence>
<comment type="catalytic activity">
    <reaction evidence="8 10">
        <text>oxaloacetate + H(+) = pyruvate + CO2</text>
        <dbReference type="Rhea" id="RHEA:15641"/>
        <dbReference type="ChEBI" id="CHEBI:15361"/>
        <dbReference type="ChEBI" id="CHEBI:15378"/>
        <dbReference type="ChEBI" id="CHEBI:16452"/>
        <dbReference type="ChEBI" id="CHEBI:16526"/>
        <dbReference type="EC" id="4.1.1.112"/>
    </reaction>
</comment>
<dbReference type="InterPro" id="IPR036704">
    <property type="entry name" value="RraA/RraA-like_sf"/>
</dbReference>
<sequence>MSRPPAPPNDCGGHVTVSTADLWDERGPELHSIALNFIDFGDKVAFSGPARTVRCFEDNALVKSVLSGPGDGSVLIVDGGGSIATALMGDMIAELALGNGWVGVVINGAVRDREVLATLDLGVKALASNPRKSGKTGDGEQDIVVEFGGATIRPGAMVFADADGVVVER</sequence>
<dbReference type="KEGG" id="bcau:I6G59_09760"/>
<dbReference type="EC" id="4.1.3.17" evidence="10"/>
<dbReference type="GO" id="GO:0047443">
    <property type="term" value="F:4-hydroxy-4-methyl-2-oxoglutarate aldolase activity"/>
    <property type="evidence" value="ECO:0007669"/>
    <property type="project" value="UniProtKB-EC"/>
</dbReference>
<evidence type="ECO:0000313" key="11">
    <source>
        <dbReference type="EMBL" id="KZE15246.1"/>
    </source>
</evidence>
<evidence type="ECO:0000256" key="3">
    <source>
        <dbReference type="ARBA" id="ARBA00008621"/>
    </source>
</evidence>
<evidence type="ECO:0000313" key="12">
    <source>
        <dbReference type="EMBL" id="QPS32320.1"/>
    </source>
</evidence>
<reference evidence="11" key="2">
    <citation type="submission" date="2016-01" db="EMBL/GenBank/DDBJ databases">
        <authorList>
            <person name="Hong K.W."/>
        </authorList>
    </citation>
    <scope>NUCLEOTIDE SEQUENCE</scope>
    <source>
        <strain evidence="11">M40</strain>
    </source>
</reference>
<keyword evidence="5 9" id="KW-0479">Metal-binding</keyword>
<dbReference type="CDD" id="cd16841">
    <property type="entry name" value="RraA_family"/>
    <property type="match status" value="1"/>
</dbReference>
<keyword evidence="6 10" id="KW-0456">Lyase</keyword>
<dbReference type="InterPro" id="IPR010203">
    <property type="entry name" value="RraA"/>
</dbReference>
<dbReference type="GO" id="GO:0008428">
    <property type="term" value="F:ribonuclease inhibitor activity"/>
    <property type="evidence" value="ECO:0007669"/>
    <property type="project" value="InterPro"/>
</dbReference>
<name>A0A165DHK7_9MICO</name>
<feature type="binding site" evidence="9">
    <location>
        <begin position="89"/>
        <end position="92"/>
    </location>
    <ligand>
        <name>substrate</name>
    </ligand>
</feature>
<dbReference type="GO" id="GO:0008948">
    <property type="term" value="F:oxaloacetate decarboxylase activity"/>
    <property type="evidence" value="ECO:0007669"/>
    <property type="project" value="UniProtKB-EC"/>
</dbReference>
<accession>A0A165DHK7</accession>